<feature type="domain" description="Rhodanese" evidence="1">
    <location>
        <begin position="16"/>
        <end position="43"/>
    </location>
</feature>
<proteinExistence type="predicted"/>
<dbReference type="InterPro" id="IPR036873">
    <property type="entry name" value="Rhodanese-like_dom_sf"/>
</dbReference>
<name>A0A382KW63_9ZZZZ</name>
<organism evidence="2">
    <name type="scientific">marine metagenome</name>
    <dbReference type="NCBI Taxonomy" id="408172"/>
    <lineage>
        <taxon>unclassified sequences</taxon>
        <taxon>metagenomes</taxon>
        <taxon>ecological metagenomes</taxon>
    </lineage>
</organism>
<dbReference type="InterPro" id="IPR001763">
    <property type="entry name" value="Rhodanese-like_dom"/>
</dbReference>
<feature type="non-terminal residue" evidence="2">
    <location>
        <position position="50"/>
    </location>
</feature>
<dbReference type="Pfam" id="PF00581">
    <property type="entry name" value="Rhodanese"/>
    <property type="match status" value="1"/>
</dbReference>
<dbReference type="EMBL" id="UINC01083139">
    <property type="protein sequence ID" value="SVC28559.1"/>
    <property type="molecule type" value="Genomic_DNA"/>
</dbReference>
<accession>A0A382KW63</accession>
<protein>
    <recommendedName>
        <fullName evidence="1">Rhodanese domain-containing protein</fullName>
    </recommendedName>
</protein>
<reference evidence="2" key="1">
    <citation type="submission" date="2018-05" db="EMBL/GenBank/DDBJ databases">
        <authorList>
            <person name="Lanie J.A."/>
            <person name="Ng W.-L."/>
            <person name="Kazmierczak K.M."/>
            <person name="Andrzejewski T.M."/>
            <person name="Davidsen T.M."/>
            <person name="Wayne K.J."/>
            <person name="Tettelin H."/>
            <person name="Glass J.I."/>
            <person name="Rusch D."/>
            <person name="Podicherti R."/>
            <person name="Tsui H.-C.T."/>
            <person name="Winkler M.E."/>
        </authorList>
    </citation>
    <scope>NUCLEOTIDE SEQUENCE</scope>
</reference>
<dbReference type="Gene3D" id="3.40.250.10">
    <property type="entry name" value="Rhodanese-like domain"/>
    <property type="match status" value="1"/>
</dbReference>
<evidence type="ECO:0000313" key="2">
    <source>
        <dbReference type="EMBL" id="SVC28559.1"/>
    </source>
</evidence>
<dbReference type="PROSITE" id="PS00380">
    <property type="entry name" value="RHODANESE_1"/>
    <property type="match status" value="1"/>
</dbReference>
<dbReference type="GO" id="GO:0004792">
    <property type="term" value="F:thiosulfate-cyanide sulfurtransferase activity"/>
    <property type="evidence" value="ECO:0007669"/>
    <property type="project" value="InterPro"/>
</dbReference>
<dbReference type="InterPro" id="IPR001307">
    <property type="entry name" value="Thiosulphate_STrfase_CS"/>
</dbReference>
<dbReference type="SUPFAM" id="SSF52821">
    <property type="entry name" value="Rhodanese/Cell cycle control phosphatase"/>
    <property type="match status" value="1"/>
</dbReference>
<gene>
    <name evidence="2" type="ORF">METZ01_LOCUS281413</name>
</gene>
<evidence type="ECO:0000259" key="1">
    <source>
        <dbReference type="PROSITE" id="PS50206"/>
    </source>
</evidence>
<dbReference type="PROSITE" id="PS50206">
    <property type="entry name" value="RHODANESE_3"/>
    <property type="match status" value="1"/>
</dbReference>
<dbReference type="AlphaFoldDB" id="A0A382KW63"/>
<sequence length="50" mass="5668">MAQKITTHDLNELMEGKSPFALIDVRESGEYNATHIPGAALIPRRRIEYI</sequence>
<dbReference type="CDD" id="cd00158">
    <property type="entry name" value="RHOD"/>
    <property type="match status" value="1"/>
</dbReference>